<dbReference type="GO" id="GO:0006811">
    <property type="term" value="P:monoatomic ion transport"/>
    <property type="evidence" value="ECO:0007669"/>
    <property type="project" value="UniProtKB-KW"/>
</dbReference>
<dbReference type="EC" id="3.6.3.14" evidence="6"/>
<feature type="domain" description="ATPase F1/V1/A1 complex alpha/beta subunit nucleotide-binding" evidence="4">
    <location>
        <begin position="1"/>
        <end position="44"/>
    </location>
</feature>
<dbReference type="GO" id="GO:0016787">
    <property type="term" value="F:hydrolase activity"/>
    <property type="evidence" value="ECO:0007669"/>
    <property type="project" value="UniProtKB-KW"/>
</dbReference>
<evidence type="ECO:0000313" key="6">
    <source>
        <dbReference type="EMBL" id="PIR82856.1"/>
    </source>
</evidence>
<keyword evidence="2" id="KW-0813">Transport</keyword>
<dbReference type="SUPFAM" id="SSF47917">
    <property type="entry name" value="C-terminal domain of alpha and beta subunits of F1 ATP synthase"/>
    <property type="match status" value="1"/>
</dbReference>
<protein>
    <submittedName>
        <fullName evidence="6">V-type ATP synthase subunit B</fullName>
        <ecNumber evidence="6">3.6.3.14</ecNumber>
    </submittedName>
</protein>
<dbReference type="PANTHER" id="PTHR43389">
    <property type="entry name" value="V-TYPE PROTON ATPASE SUBUNIT B"/>
    <property type="match status" value="1"/>
</dbReference>
<reference evidence="7" key="1">
    <citation type="submission" date="2017-09" db="EMBL/GenBank/DDBJ databases">
        <title>Depth-based differentiation of microbial function through sediment-hosted aquifers and enrichment of novel symbionts in the deep terrestrial subsurface.</title>
        <authorList>
            <person name="Probst A.J."/>
            <person name="Ladd B."/>
            <person name="Jarett J.K."/>
            <person name="Geller-Mcgrath D.E."/>
            <person name="Sieber C.M.K."/>
            <person name="Emerson J.B."/>
            <person name="Anantharaman K."/>
            <person name="Thomas B.C."/>
            <person name="Malmstrom R."/>
            <person name="Stieglmeier M."/>
            <person name="Klingl A."/>
            <person name="Woyke T."/>
            <person name="Ryan C.M."/>
            <person name="Banfield J.F."/>
        </authorList>
    </citation>
    <scope>NUCLEOTIDE SEQUENCE [LARGE SCALE GENOMIC DNA]</scope>
</reference>
<comment type="similarity">
    <text evidence="1">Belongs to the ATPase alpha/beta chains family.</text>
</comment>
<dbReference type="SUPFAM" id="SSF52540">
    <property type="entry name" value="P-loop containing nucleoside triphosphate hydrolases"/>
    <property type="match status" value="1"/>
</dbReference>
<keyword evidence="6" id="KW-0378">Hydrolase</keyword>
<dbReference type="InterPro" id="IPR055190">
    <property type="entry name" value="ATP-synt_VA_C"/>
</dbReference>
<proteinExistence type="inferred from homology"/>
<dbReference type="InterPro" id="IPR022879">
    <property type="entry name" value="V-ATPase_su_B/beta"/>
</dbReference>
<feature type="non-terminal residue" evidence="6">
    <location>
        <position position="1"/>
    </location>
</feature>
<dbReference type="PANTHER" id="PTHR43389:SF4">
    <property type="entry name" value="V-TYPE PROTON ATPASE SUBUNIT B"/>
    <property type="match status" value="1"/>
</dbReference>
<dbReference type="GO" id="GO:0005524">
    <property type="term" value="F:ATP binding"/>
    <property type="evidence" value="ECO:0007669"/>
    <property type="project" value="InterPro"/>
</dbReference>
<name>A0A2H0UAY2_9BACT</name>
<evidence type="ECO:0000256" key="3">
    <source>
        <dbReference type="ARBA" id="ARBA00023065"/>
    </source>
</evidence>
<comment type="caution">
    <text evidence="6">The sequence shown here is derived from an EMBL/GenBank/DDBJ whole genome shotgun (WGS) entry which is preliminary data.</text>
</comment>
<dbReference type="Gene3D" id="3.40.50.12240">
    <property type="match status" value="1"/>
</dbReference>
<dbReference type="AlphaFoldDB" id="A0A2H0UAY2"/>
<sequence>MPDDDKTHPIPDLTGYITEGQFILDRTLHAKGIFAPVDVQNSLSRLWSAGVGEGKTRADHGPLKDQLFASYATGKEVRELAVILGEASLTESDKAHMKFADRFEEEFIHQGHHIERSIEESLDLGWKLLADVPRGSLKRVKPELIERHLGNAGNT</sequence>
<evidence type="ECO:0000313" key="7">
    <source>
        <dbReference type="Proteomes" id="UP000231379"/>
    </source>
</evidence>
<evidence type="ECO:0000256" key="2">
    <source>
        <dbReference type="ARBA" id="ARBA00022448"/>
    </source>
</evidence>
<dbReference type="Pfam" id="PF22919">
    <property type="entry name" value="ATP-synt_VA_C"/>
    <property type="match status" value="1"/>
</dbReference>
<dbReference type="InterPro" id="IPR027417">
    <property type="entry name" value="P-loop_NTPase"/>
</dbReference>
<dbReference type="InterPro" id="IPR000194">
    <property type="entry name" value="ATPase_F1/V1/A1_a/bsu_nucl-bd"/>
</dbReference>
<dbReference type="Proteomes" id="UP000231379">
    <property type="component" value="Unassembled WGS sequence"/>
</dbReference>
<feature type="domain" description="ATP synthase A/B type C-terminal" evidence="5">
    <location>
        <begin position="50"/>
        <end position="146"/>
    </location>
</feature>
<evidence type="ECO:0000256" key="1">
    <source>
        <dbReference type="ARBA" id="ARBA00008936"/>
    </source>
</evidence>
<evidence type="ECO:0000259" key="5">
    <source>
        <dbReference type="Pfam" id="PF22919"/>
    </source>
</evidence>
<organism evidence="6 7">
    <name type="scientific">Candidatus Kaiserbacteria bacterium CG10_big_fil_rev_8_21_14_0_10_59_10</name>
    <dbReference type="NCBI Taxonomy" id="1974612"/>
    <lineage>
        <taxon>Bacteria</taxon>
        <taxon>Candidatus Kaiseribacteriota</taxon>
    </lineage>
</organism>
<accession>A0A2H0UAY2</accession>
<keyword evidence="3" id="KW-0406">Ion transport</keyword>
<evidence type="ECO:0000259" key="4">
    <source>
        <dbReference type="Pfam" id="PF00006"/>
    </source>
</evidence>
<dbReference type="EMBL" id="PFBM01000003">
    <property type="protein sequence ID" value="PIR82856.1"/>
    <property type="molecule type" value="Genomic_DNA"/>
</dbReference>
<dbReference type="CDD" id="cd18112">
    <property type="entry name" value="ATP-synt_V_A-type_beta_C"/>
    <property type="match status" value="1"/>
</dbReference>
<dbReference type="Pfam" id="PF00006">
    <property type="entry name" value="ATP-synt_ab"/>
    <property type="match status" value="1"/>
</dbReference>
<gene>
    <name evidence="6" type="ORF">COU20_00130</name>
</gene>